<proteinExistence type="inferred from homology"/>
<dbReference type="PANTHER" id="PTHR46268:SF6">
    <property type="entry name" value="UNIVERSAL STRESS PROTEIN UP12"/>
    <property type="match status" value="1"/>
</dbReference>
<dbReference type="CDD" id="cd00293">
    <property type="entry name" value="USP-like"/>
    <property type="match status" value="1"/>
</dbReference>
<comment type="caution">
    <text evidence="3">The sequence shown here is derived from an EMBL/GenBank/DDBJ whole genome shotgun (WGS) entry which is preliminary data.</text>
</comment>
<evidence type="ECO:0000259" key="2">
    <source>
        <dbReference type="Pfam" id="PF00582"/>
    </source>
</evidence>
<evidence type="ECO:0000313" key="4">
    <source>
        <dbReference type="Proteomes" id="UP000291981"/>
    </source>
</evidence>
<organism evidence="3 4">
    <name type="scientific">Flagellimonas allohymeniacidonis</name>
    <dbReference type="NCBI Taxonomy" id="2517819"/>
    <lineage>
        <taxon>Bacteria</taxon>
        <taxon>Pseudomonadati</taxon>
        <taxon>Bacteroidota</taxon>
        <taxon>Flavobacteriia</taxon>
        <taxon>Flavobacteriales</taxon>
        <taxon>Flavobacteriaceae</taxon>
        <taxon>Flagellimonas</taxon>
    </lineage>
</organism>
<dbReference type="PANTHER" id="PTHR46268">
    <property type="entry name" value="STRESS RESPONSE PROTEIN NHAX"/>
    <property type="match status" value="1"/>
</dbReference>
<dbReference type="PRINTS" id="PR01438">
    <property type="entry name" value="UNVRSLSTRESS"/>
</dbReference>
<protein>
    <submittedName>
        <fullName evidence="3">Universal stress protein</fullName>
    </submittedName>
</protein>
<evidence type="ECO:0000313" key="3">
    <source>
        <dbReference type="EMBL" id="TAI49745.1"/>
    </source>
</evidence>
<feature type="domain" description="UspA" evidence="2">
    <location>
        <begin position="1"/>
        <end position="146"/>
    </location>
</feature>
<dbReference type="SUPFAM" id="SSF52402">
    <property type="entry name" value="Adenine nucleotide alpha hydrolases-like"/>
    <property type="match status" value="2"/>
</dbReference>
<dbReference type="AlphaFoldDB" id="A0A4Q8QGR3"/>
<keyword evidence="4" id="KW-1185">Reference proteome</keyword>
<dbReference type="Proteomes" id="UP000291981">
    <property type="component" value="Unassembled WGS sequence"/>
</dbReference>
<dbReference type="Pfam" id="PF00582">
    <property type="entry name" value="Usp"/>
    <property type="match status" value="1"/>
</dbReference>
<reference evidence="3 4" key="1">
    <citation type="submission" date="2019-02" db="EMBL/GenBank/DDBJ databases">
        <title>Draft genome sequence of Muricauda sp. 176CP4-71.</title>
        <authorList>
            <person name="Park J.-S."/>
        </authorList>
    </citation>
    <scope>NUCLEOTIDE SEQUENCE [LARGE SCALE GENOMIC DNA]</scope>
    <source>
        <strain evidence="3 4">176CP4-71</strain>
    </source>
</reference>
<accession>A0A4Q8QGR3</accession>
<dbReference type="InterPro" id="IPR006015">
    <property type="entry name" value="Universal_stress_UspA"/>
</dbReference>
<dbReference type="Gene3D" id="3.40.50.620">
    <property type="entry name" value="HUPs"/>
    <property type="match status" value="2"/>
</dbReference>
<comment type="similarity">
    <text evidence="1">Belongs to the universal stress protein A family.</text>
</comment>
<dbReference type="InterPro" id="IPR006016">
    <property type="entry name" value="UspA"/>
</dbReference>
<evidence type="ECO:0000256" key="1">
    <source>
        <dbReference type="ARBA" id="ARBA00008791"/>
    </source>
</evidence>
<sequence length="284" mass="32806">MKQILVPTDFSDNAWNAIVYALTLFKEEECVFHFLHTYTPAFYRVDYVMGGPEFSAIPDSGVERSLVGLEKTLERIKKLHPNVKHRYNTLSSFNTLTDEINEVTRERNIELIVMGTQGATGAKEIFLGTNTVHTLRKAKIPVLVIPNKYGYTPIDSILFPTDYWSDYKMEELGFLLDFTKSMEAELIVFHVNEEDDLTQAQQTNKKLLADKIKDIKHRFVLDRNRLMPTAVYEHLEESNAGLLAMMNRKHSFFERLLIRQNVEVFGFHVEVPFLVIPDTADINK</sequence>
<dbReference type="OrthoDB" id="9788959at2"/>
<dbReference type="RefSeq" id="WP_130612220.1">
    <property type="nucleotide sequence ID" value="NZ_SGIU01000001.1"/>
</dbReference>
<name>A0A4Q8QGR3_9FLAO</name>
<dbReference type="InterPro" id="IPR014729">
    <property type="entry name" value="Rossmann-like_a/b/a_fold"/>
</dbReference>
<gene>
    <name evidence="3" type="ORF">EW142_08090</name>
</gene>
<dbReference type="EMBL" id="SGIU01000001">
    <property type="protein sequence ID" value="TAI49745.1"/>
    <property type="molecule type" value="Genomic_DNA"/>
</dbReference>